<protein>
    <submittedName>
        <fullName evidence="1">Uncharacterized protein</fullName>
    </submittedName>
</protein>
<evidence type="ECO:0000313" key="2">
    <source>
        <dbReference type="Proteomes" id="UP000006565"/>
    </source>
</evidence>
<accession>E1RH69</accession>
<dbReference type="EMBL" id="CP002117">
    <property type="protein sequence ID" value="ADN36373.1"/>
    <property type="molecule type" value="Genomic_DNA"/>
</dbReference>
<keyword evidence="2" id="KW-1185">Reference proteome</keyword>
<dbReference type="KEGG" id="mpi:Mpet_1616"/>
<gene>
    <name evidence="1" type="ordered locus">Mpet_1616</name>
</gene>
<organism evidence="1 2">
    <name type="scientific">Methanolacinia petrolearia (strain DSM 11571 / OCM 486 / SEBR 4847)</name>
    <name type="common">Methanoplanus petrolearius</name>
    <dbReference type="NCBI Taxonomy" id="679926"/>
    <lineage>
        <taxon>Archaea</taxon>
        <taxon>Methanobacteriati</taxon>
        <taxon>Methanobacteriota</taxon>
        <taxon>Stenosarchaea group</taxon>
        <taxon>Methanomicrobia</taxon>
        <taxon>Methanomicrobiales</taxon>
        <taxon>Methanomicrobiaceae</taxon>
        <taxon>Methanolacinia</taxon>
    </lineage>
</organism>
<name>E1RH69_METP4</name>
<dbReference type="AlphaFoldDB" id="E1RH69"/>
<evidence type="ECO:0000313" key="1">
    <source>
        <dbReference type="EMBL" id="ADN36373.1"/>
    </source>
</evidence>
<dbReference type="HOGENOM" id="CLU_3387479_0_0_2"/>
<dbReference type="Proteomes" id="UP000006565">
    <property type="component" value="Chromosome"/>
</dbReference>
<proteinExistence type="predicted"/>
<sequence length="32" mass="3652">MKFGELTSRKAKLIRREPFGAVDIEDDLCSII</sequence>
<reference evidence="1 2" key="1">
    <citation type="journal article" date="2010" name="Stand. Genomic Sci.">
        <title>Complete genome sequence of Methanoplanus petrolearius type strain (SEBR 4847).</title>
        <authorList>
            <person name="Brambilla E."/>
            <person name="Djao O.D."/>
            <person name="Daligault H."/>
            <person name="Lapidus A."/>
            <person name="Lucas S."/>
            <person name="Hammon N."/>
            <person name="Nolan M."/>
            <person name="Tice H."/>
            <person name="Cheng J.F."/>
            <person name="Han C."/>
            <person name="Tapia R."/>
            <person name="Goodwin L."/>
            <person name="Pitluck S."/>
            <person name="Liolios K."/>
            <person name="Ivanova N."/>
            <person name="Mavromatis K."/>
            <person name="Mikhailova N."/>
            <person name="Pati A."/>
            <person name="Chen A."/>
            <person name="Palaniappan K."/>
            <person name="Land M."/>
            <person name="Hauser L."/>
            <person name="Chang Y.J."/>
            <person name="Jeffries C.D."/>
            <person name="Rohde M."/>
            <person name="Spring S."/>
            <person name="Sikorski J."/>
            <person name="Goker M."/>
            <person name="Woyke T."/>
            <person name="Bristow J."/>
            <person name="Eisen J.A."/>
            <person name="Markowitz V."/>
            <person name="Hugenholtz P."/>
            <person name="Kyrpides N.C."/>
            <person name="Klenk H.P."/>
        </authorList>
    </citation>
    <scope>NUCLEOTIDE SEQUENCE [LARGE SCALE GENOMIC DNA]</scope>
    <source>
        <strain evidence="2">DSM 11571 / OCM 486 / SEBR 4847</strain>
    </source>
</reference>